<dbReference type="InterPro" id="IPR002347">
    <property type="entry name" value="SDR_fam"/>
</dbReference>
<keyword evidence="1" id="KW-0521">NADP</keyword>
<dbReference type="AlphaFoldDB" id="A0A439DHP4"/>
<organism evidence="3 4">
    <name type="scientific">Xylaria grammica</name>
    <dbReference type="NCBI Taxonomy" id="363999"/>
    <lineage>
        <taxon>Eukaryota</taxon>
        <taxon>Fungi</taxon>
        <taxon>Dikarya</taxon>
        <taxon>Ascomycota</taxon>
        <taxon>Pezizomycotina</taxon>
        <taxon>Sordariomycetes</taxon>
        <taxon>Xylariomycetidae</taxon>
        <taxon>Xylariales</taxon>
        <taxon>Xylariaceae</taxon>
        <taxon>Xylaria</taxon>
    </lineage>
</organism>
<keyword evidence="4" id="KW-1185">Reference proteome</keyword>
<gene>
    <name evidence="3" type="ORF">EKO27_g1192</name>
</gene>
<dbReference type="Pfam" id="PF00106">
    <property type="entry name" value="adh_short"/>
    <property type="match status" value="1"/>
</dbReference>
<dbReference type="STRING" id="363999.A0A439DHP4"/>
<evidence type="ECO:0000313" key="4">
    <source>
        <dbReference type="Proteomes" id="UP000286045"/>
    </source>
</evidence>
<dbReference type="PANTHER" id="PTHR43658">
    <property type="entry name" value="SHORT-CHAIN DEHYDROGENASE/REDUCTASE"/>
    <property type="match status" value="1"/>
</dbReference>
<dbReference type="InterPro" id="IPR020904">
    <property type="entry name" value="Sc_DH/Rdtase_CS"/>
</dbReference>
<accession>A0A439DHP4</accession>
<evidence type="ECO:0000256" key="1">
    <source>
        <dbReference type="ARBA" id="ARBA00022857"/>
    </source>
</evidence>
<dbReference type="InterPro" id="IPR036291">
    <property type="entry name" value="NAD(P)-bd_dom_sf"/>
</dbReference>
<comment type="caution">
    <text evidence="3">The sequence shown here is derived from an EMBL/GenBank/DDBJ whole genome shotgun (WGS) entry which is preliminary data.</text>
</comment>
<dbReference type="PRINTS" id="PR00081">
    <property type="entry name" value="GDHRDH"/>
</dbReference>
<evidence type="ECO:0000313" key="3">
    <source>
        <dbReference type="EMBL" id="RWA13923.1"/>
    </source>
</evidence>
<name>A0A439DHP4_9PEZI</name>
<evidence type="ECO:0008006" key="5">
    <source>
        <dbReference type="Google" id="ProtNLM"/>
    </source>
</evidence>
<dbReference type="GO" id="GO:0016491">
    <property type="term" value="F:oxidoreductase activity"/>
    <property type="evidence" value="ECO:0007669"/>
    <property type="project" value="UniProtKB-KW"/>
</dbReference>
<dbReference type="Gene3D" id="3.40.50.720">
    <property type="entry name" value="NAD(P)-binding Rossmann-like Domain"/>
    <property type="match status" value="1"/>
</dbReference>
<reference evidence="3 4" key="1">
    <citation type="submission" date="2018-12" db="EMBL/GenBank/DDBJ databases">
        <title>Draft genome sequence of Xylaria grammica IHI A82.</title>
        <authorList>
            <person name="Buettner E."/>
            <person name="Kellner H."/>
        </authorList>
    </citation>
    <scope>NUCLEOTIDE SEQUENCE [LARGE SCALE GENOMIC DNA]</scope>
    <source>
        <strain evidence="3 4">IHI A82</strain>
    </source>
</reference>
<sequence>MKIEGRTFVVSGGASGLGQAAVEEICRSGGNVAILDLNEELGAEVVKKLPSGAGKFFVCDVLETESIAAAVKGVVKWIEETGKPLGGVIPAAGVGNPATILDRNGDAFSLESFEFVVNINLRGTVDLVRQCLVHLAKTEPTGNDQERGVVIMVASVAAFEGQKGQVAYAASKGAVVSITLPMARDLARYGIRCMTIAPGIFTSRMTAVMPKRLSDGLAAAAEFPRRAGQPAEFAQLVKQIIENSMLNGTVIRLDGGLRMPSKI</sequence>
<dbReference type="SUPFAM" id="SSF51735">
    <property type="entry name" value="NAD(P)-binding Rossmann-fold domains"/>
    <property type="match status" value="1"/>
</dbReference>
<dbReference type="EMBL" id="RYZI01000017">
    <property type="protein sequence ID" value="RWA13923.1"/>
    <property type="molecule type" value="Genomic_DNA"/>
</dbReference>
<dbReference type="Proteomes" id="UP000286045">
    <property type="component" value="Unassembled WGS sequence"/>
</dbReference>
<proteinExistence type="predicted"/>
<evidence type="ECO:0000256" key="2">
    <source>
        <dbReference type="ARBA" id="ARBA00023002"/>
    </source>
</evidence>
<dbReference type="PROSITE" id="PS00061">
    <property type="entry name" value="ADH_SHORT"/>
    <property type="match status" value="1"/>
</dbReference>
<keyword evidence="2" id="KW-0560">Oxidoreductase</keyword>
<dbReference type="PANTHER" id="PTHR43658:SF8">
    <property type="entry name" value="17-BETA-HYDROXYSTEROID DEHYDROGENASE 14-RELATED"/>
    <property type="match status" value="1"/>
</dbReference>
<protein>
    <recommendedName>
        <fullName evidence="5">3-hydroxyacyl-CoA dehydrogenase type-2</fullName>
    </recommendedName>
</protein>